<accession>A0AAD7SP71</accession>
<dbReference type="SUPFAM" id="SSF56672">
    <property type="entry name" value="DNA/RNA polymerases"/>
    <property type="match status" value="1"/>
</dbReference>
<proteinExistence type="predicted"/>
<dbReference type="Proteomes" id="UP001221898">
    <property type="component" value="Unassembled WGS sequence"/>
</dbReference>
<dbReference type="Gene3D" id="3.10.10.10">
    <property type="entry name" value="HIV Type 1 Reverse Transcriptase, subunit A, domain 1"/>
    <property type="match status" value="1"/>
</dbReference>
<evidence type="ECO:0000313" key="1">
    <source>
        <dbReference type="EMBL" id="KAJ8405622.1"/>
    </source>
</evidence>
<keyword evidence="2" id="KW-1185">Reference proteome</keyword>
<organism evidence="1 2">
    <name type="scientific">Aldrovandia affinis</name>
    <dbReference type="NCBI Taxonomy" id="143900"/>
    <lineage>
        <taxon>Eukaryota</taxon>
        <taxon>Metazoa</taxon>
        <taxon>Chordata</taxon>
        <taxon>Craniata</taxon>
        <taxon>Vertebrata</taxon>
        <taxon>Euteleostomi</taxon>
        <taxon>Actinopterygii</taxon>
        <taxon>Neopterygii</taxon>
        <taxon>Teleostei</taxon>
        <taxon>Notacanthiformes</taxon>
        <taxon>Halosauridae</taxon>
        <taxon>Aldrovandia</taxon>
    </lineage>
</organism>
<dbReference type="InterPro" id="IPR043502">
    <property type="entry name" value="DNA/RNA_pol_sf"/>
</dbReference>
<reference evidence="1" key="1">
    <citation type="journal article" date="2023" name="Science">
        <title>Genome structures resolve the early diversification of teleost fishes.</title>
        <authorList>
            <person name="Parey E."/>
            <person name="Louis A."/>
            <person name="Montfort J."/>
            <person name="Bouchez O."/>
            <person name="Roques C."/>
            <person name="Iampietro C."/>
            <person name="Lluch J."/>
            <person name="Castinel A."/>
            <person name="Donnadieu C."/>
            <person name="Desvignes T."/>
            <person name="Floi Bucao C."/>
            <person name="Jouanno E."/>
            <person name="Wen M."/>
            <person name="Mejri S."/>
            <person name="Dirks R."/>
            <person name="Jansen H."/>
            <person name="Henkel C."/>
            <person name="Chen W.J."/>
            <person name="Zahm M."/>
            <person name="Cabau C."/>
            <person name="Klopp C."/>
            <person name="Thompson A.W."/>
            <person name="Robinson-Rechavi M."/>
            <person name="Braasch I."/>
            <person name="Lecointre G."/>
            <person name="Bobe J."/>
            <person name="Postlethwait J.H."/>
            <person name="Berthelot C."/>
            <person name="Roest Crollius H."/>
            <person name="Guiguen Y."/>
        </authorList>
    </citation>
    <scope>NUCLEOTIDE SEQUENCE</scope>
    <source>
        <strain evidence="1">NC1722</strain>
    </source>
</reference>
<dbReference type="EMBL" id="JAINUG010000047">
    <property type="protein sequence ID" value="KAJ8405622.1"/>
    <property type="molecule type" value="Genomic_DNA"/>
</dbReference>
<evidence type="ECO:0000313" key="2">
    <source>
        <dbReference type="Proteomes" id="UP001221898"/>
    </source>
</evidence>
<sequence length="154" mass="17455">MPDDEADDMVEQLCQRSSEGLIEQECNQLRALLTEFRYLFATKDRDCTRTTITQHHIKNGAAVPIRQRARRLPLAKWEEAEAMIRKRAAAGITQPSESPWVSPAMLFSALDLHSGYWQVPLSPYAVALTNLRTVFQLIAKANLHLNPTKCSLFC</sequence>
<protein>
    <submittedName>
        <fullName evidence="1">Uncharacterized protein</fullName>
    </submittedName>
</protein>
<gene>
    <name evidence="1" type="ORF">AAFF_G00316020</name>
</gene>
<dbReference type="AlphaFoldDB" id="A0AAD7SP71"/>
<name>A0AAD7SP71_9TELE</name>
<comment type="caution">
    <text evidence="1">The sequence shown here is derived from an EMBL/GenBank/DDBJ whole genome shotgun (WGS) entry which is preliminary data.</text>
</comment>